<proteinExistence type="predicted"/>
<gene>
    <name evidence="1" type="ORF">IM811_001852</name>
</gene>
<dbReference type="Proteomes" id="UP000616885">
    <property type="component" value="Unassembled WGS sequence"/>
</dbReference>
<protein>
    <recommendedName>
        <fullName evidence="3">F-box domain-containing protein</fullName>
    </recommendedName>
</protein>
<evidence type="ECO:0000313" key="1">
    <source>
        <dbReference type="EMBL" id="KAF9760158.1"/>
    </source>
</evidence>
<comment type="caution">
    <text evidence="1">The sequence shown here is derived from an EMBL/GenBank/DDBJ whole genome shotgun (WGS) entry which is preliminary data.</text>
</comment>
<reference evidence="1" key="1">
    <citation type="submission" date="2020-10" db="EMBL/GenBank/DDBJ databases">
        <title>High-Quality Genome Resource of Clonostachys rosea strain S41 by Oxford Nanopore Long-Read Sequencing.</title>
        <authorList>
            <person name="Wang H."/>
        </authorList>
    </citation>
    <scope>NUCLEOTIDE SEQUENCE</scope>
    <source>
        <strain evidence="1">S41</strain>
    </source>
</reference>
<dbReference type="AlphaFoldDB" id="A0A8H7NQP0"/>
<name>A0A8H7NQP0_BIOOC</name>
<organism evidence="1 2">
    <name type="scientific">Bionectria ochroleuca</name>
    <name type="common">Gliocladium roseum</name>
    <dbReference type="NCBI Taxonomy" id="29856"/>
    <lineage>
        <taxon>Eukaryota</taxon>
        <taxon>Fungi</taxon>
        <taxon>Dikarya</taxon>
        <taxon>Ascomycota</taxon>
        <taxon>Pezizomycotina</taxon>
        <taxon>Sordariomycetes</taxon>
        <taxon>Hypocreomycetidae</taxon>
        <taxon>Hypocreales</taxon>
        <taxon>Bionectriaceae</taxon>
        <taxon>Clonostachys</taxon>
    </lineage>
</organism>
<sequence length="145" mass="16106">MASHELKPFILGLPNEVLTEILERFARSGEPTKPILFVCHRFYQLGIPVHYKRLTLSSSEHVSRSKPRMVELQRTLQKEPGLGEYCRDLCICSNDANDSDSNDRNSGKIITVGTTAIGVTAIRMATIRTTAMQMTAIPITTPTTS</sequence>
<evidence type="ECO:0008006" key="3">
    <source>
        <dbReference type="Google" id="ProtNLM"/>
    </source>
</evidence>
<evidence type="ECO:0000313" key="2">
    <source>
        <dbReference type="Proteomes" id="UP000616885"/>
    </source>
</evidence>
<dbReference type="EMBL" id="JADCTT010000001">
    <property type="protein sequence ID" value="KAF9760158.1"/>
    <property type="molecule type" value="Genomic_DNA"/>
</dbReference>
<accession>A0A8H7NQP0</accession>